<organism evidence="3 4">
    <name type="scientific">Flexivirga caeni</name>
    <dbReference type="NCBI Taxonomy" id="2294115"/>
    <lineage>
        <taxon>Bacteria</taxon>
        <taxon>Bacillati</taxon>
        <taxon>Actinomycetota</taxon>
        <taxon>Actinomycetes</taxon>
        <taxon>Micrococcales</taxon>
        <taxon>Dermacoccaceae</taxon>
        <taxon>Flexivirga</taxon>
    </lineage>
</organism>
<protein>
    <submittedName>
        <fullName evidence="3">ROK family protein</fullName>
    </submittedName>
</protein>
<evidence type="ECO:0000313" key="3">
    <source>
        <dbReference type="EMBL" id="RNI19849.1"/>
    </source>
</evidence>
<name>A0A3M9M2M9_9MICO</name>
<accession>A0A3M9M2M9</accession>
<dbReference type="CDD" id="cd23763">
    <property type="entry name" value="ASKHA_ATPase_ROK"/>
    <property type="match status" value="1"/>
</dbReference>
<dbReference type="EMBL" id="RJJQ01000018">
    <property type="protein sequence ID" value="RNI19849.1"/>
    <property type="molecule type" value="Genomic_DNA"/>
</dbReference>
<comment type="caution">
    <text evidence="3">The sequence shown here is derived from an EMBL/GenBank/DDBJ whole genome shotgun (WGS) entry which is preliminary data.</text>
</comment>
<dbReference type="PANTHER" id="PTHR18964">
    <property type="entry name" value="ROK (REPRESSOR, ORF, KINASE) FAMILY"/>
    <property type="match status" value="1"/>
</dbReference>
<dbReference type="Gene3D" id="3.30.420.40">
    <property type="match status" value="2"/>
</dbReference>
<dbReference type="InterPro" id="IPR043129">
    <property type="entry name" value="ATPase_NBD"/>
</dbReference>
<dbReference type="Pfam" id="PF00480">
    <property type="entry name" value="ROK"/>
    <property type="match status" value="1"/>
</dbReference>
<evidence type="ECO:0000313" key="4">
    <source>
        <dbReference type="Proteomes" id="UP000271678"/>
    </source>
</evidence>
<dbReference type="AlphaFoldDB" id="A0A3M9M2M9"/>
<dbReference type="PANTHER" id="PTHR18964:SF149">
    <property type="entry name" value="BIFUNCTIONAL UDP-N-ACETYLGLUCOSAMINE 2-EPIMERASE_N-ACETYLMANNOSAMINE KINASE"/>
    <property type="match status" value="1"/>
</dbReference>
<dbReference type="GO" id="GO:0003677">
    <property type="term" value="F:DNA binding"/>
    <property type="evidence" value="ECO:0007669"/>
    <property type="project" value="InterPro"/>
</dbReference>
<dbReference type="Pfam" id="PF09339">
    <property type="entry name" value="HTH_IclR"/>
    <property type="match status" value="1"/>
</dbReference>
<gene>
    <name evidence="3" type="ORF">EFY87_15580</name>
</gene>
<dbReference type="InterPro" id="IPR036388">
    <property type="entry name" value="WH-like_DNA-bd_sf"/>
</dbReference>
<feature type="domain" description="HTH iclR-type" evidence="2">
    <location>
        <begin position="41"/>
        <end position="85"/>
    </location>
</feature>
<dbReference type="GO" id="GO:0006355">
    <property type="term" value="P:regulation of DNA-templated transcription"/>
    <property type="evidence" value="ECO:0007669"/>
    <property type="project" value="InterPro"/>
</dbReference>
<keyword evidence="4" id="KW-1185">Reference proteome</keyword>
<dbReference type="SUPFAM" id="SSF46785">
    <property type="entry name" value="Winged helix' DNA-binding domain"/>
    <property type="match status" value="1"/>
</dbReference>
<dbReference type="InterPro" id="IPR005471">
    <property type="entry name" value="Tscrpt_reg_IclR_N"/>
</dbReference>
<dbReference type="SUPFAM" id="SSF53067">
    <property type="entry name" value="Actin-like ATPase domain"/>
    <property type="match status" value="1"/>
</dbReference>
<reference evidence="3 4" key="1">
    <citation type="submission" date="2018-11" db="EMBL/GenBank/DDBJ databases">
        <title>Draft genome of Simplicispira Flexivirga sp. BO-16.</title>
        <authorList>
            <person name="Im W.T."/>
        </authorList>
    </citation>
    <scope>NUCLEOTIDE SEQUENCE [LARGE SCALE GENOMIC DNA]</scope>
    <source>
        <strain evidence="3 4">BO-16</strain>
    </source>
</reference>
<evidence type="ECO:0000259" key="2">
    <source>
        <dbReference type="Pfam" id="PF09339"/>
    </source>
</evidence>
<dbReference type="InterPro" id="IPR036390">
    <property type="entry name" value="WH_DNA-bd_sf"/>
</dbReference>
<proteinExistence type="inferred from homology"/>
<comment type="similarity">
    <text evidence="1">Belongs to the ROK (NagC/XylR) family.</text>
</comment>
<dbReference type="Gene3D" id="1.10.10.10">
    <property type="entry name" value="Winged helix-like DNA-binding domain superfamily/Winged helix DNA-binding domain"/>
    <property type="match status" value="1"/>
</dbReference>
<dbReference type="Proteomes" id="UP000271678">
    <property type="component" value="Unassembled WGS sequence"/>
</dbReference>
<dbReference type="InterPro" id="IPR000600">
    <property type="entry name" value="ROK"/>
</dbReference>
<evidence type="ECO:0000256" key="1">
    <source>
        <dbReference type="ARBA" id="ARBA00006479"/>
    </source>
</evidence>
<sequence>MSVVWLTVKGWKPGVAQSPRAKDDGVVNTRLDLPAARQASALAVLAALRAGTSATAGELIESTQLSRPTVLNACDDLIRIGWVRELSASRRPGPGRPARSFSIDGSAGLVGGVDLGQSSINVAIADLRGAVIGESGGRLHPNASAATRIGAIQRHLLSACERAGVSRDRLASLTIGVAAPVLGDRISAQFGYLRDLPKSALRQTISAFLPHTTVELENDANLAALAERSEGAAVGETNLVALLAGERLGAGVITDGHLLHGARGAAGEAGAAGFLLGGSPDGAGRLVRVAAHDAAERNPHRYAALAERAAVAGGLTTADAFEIAATDRATQRLAVSALRPVARTIAALHLLLDPELVVICGAVAAAKDVVPLIQEALPDHVELTSRPARIVASPLGGRGVLIGALTLARHTVWRELGLADDPAPSAAD</sequence>